<evidence type="ECO:0000313" key="4">
    <source>
        <dbReference type="Proteomes" id="UP000655225"/>
    </source>
</evidence>
<dbReference type="Gene3D" id="3.40.50.1820">
    <property type="entry name" value="alpha/beta hydrolase"/>
    <property type="match status" value="1"/>
</dbReference>
<protein>
    <recommendedName>
        <fullName evidence="2">Partial AB-hydrolase lipase domain-containing protein</fullName>
    </recommendedName>
</protein>
<feature type="region of interest" description="Disordered" evidence="1">
    <location>
        <begin position="1"/>
        <end position="21"/>
    </location>
</feature>
<gene>
    <name evidence="3" type="ORF">HHK36_032169</name>
</gene>
<feature type="domain" description="Partial AB-hydrolase lipase" evidence="2">
    <location>
        <begin position="351"/>
        <end position="409"/>
    </location>
</feature>
<dbReference type="SUPFAM" id="SSF53474">
    <property type="entry name" value="alpha/beta-Hydrolases"/>
    <property type="match status" value="1"/>
</dbReference>
<dbReference type="EMBL" id="JABCRI010000496">
    <property type="protein sequence ID" value="KAF8369808.1"/>
    <property type="molecule type" value="Genomic_DNA"/>
</dbReference>
<dbReference type="InterPro" id="IPR006693">
    <property type="entry name" value="AB_hydrolase_lipase"/>
</dbReference>
<dbReference type="OrthoDB" id="9974421at2759"/>
<dbReference type="Pfam" id="PF04083">
    <property type="entry name" value="Abhydro_lipase"/>
    <property type="match status" value="1"/>
</dbReference>
<dbReference type="PANTHER" id="PTHR11005">
    <property type="entry name" value="LYSOSOMAL ACID LIPASE-RELATED"/>
    <property type="match status" value="1"/>
</dbReference>
<evidence type="ECO:0000256" key="1">
    <source>
        <dbReference type="SAM" id="MobiDB-lite"/>
    </source>
</evidence>
<dbReference type="Proteomes" id="UP000655225">
    <property type="component" value="Unassembled WGS sequence"/>
</dbReference>
<dbReference type="FunFam" id="3.40.50.1820:FF:000126">
    <property type="entry name" value="Lipase"/>
    <property type="match status" value="1"/>
</dbReference>
<evidence type="ECO:0000313" key="3">
    <source>
        <dbReference type="EMBL" id="KAF8369808.1"/>
    </source>
</evidence>
<sequence length="708" mass="78977">MPPVLPEDCHSDCDSSSSVVDDGDIDSSFPKSLPFDLNFPPLDDLDLPEEDALHSRHGVEGVAGSFEVEVTVSLQLFLFWVCHIVERRGMDVKTMDDTVSVPFSWGGPPHGEKSRVEYPGNRELGLIDWFSSRMQLLRSNGTSIFGSLAVPHLRKKASNSWSAVQDTYFSTKDIFERHRVVFTISTSLASVATAWAGYSLRYLHQEKVEERLESIEKAMKSNYHIEHAAIKKIVGSGSVSTAACVATAGTSLIIGYGLGWRGGKWYANRKFKKEQMKLLGQIKPKRWQFQFLRRPSTRPKVPEKAVRTSDEWHKDTTTTLTLGARTKLYSSNGKDGGSALAPVADDDICKSMVEPQGYGCQEHKVKTQDGYILSMQRIPVGRTGETPGARPPVLLQHGLLMDGITWLLNSPDQSLAFILADNGFDVWLSNTRGTKYSRGHTSLTPNDSAYWDWSWDQLVTYELPAMFQYVHDRTGQKIHYVGHSLGTLIALAAFSQEKMSNMLRSAALLSPIASLGHITSPIARNGAENYIAEEFYKNGIYEFGEAIAKLLKKICKKPGINCYDLMTPFTGQNCCLNSSTVDVFLEHEPQSTATKNLIHLAQMIRGGTIGMYDYGDEDTNKEHYGQPIPPVYNMNSIPDDLPLFLSYGGQDALSDVADVQVLLESLKDHDRDKLVVQYQEDYAHADFVMGVNAKQLVYDPLIAFFRLQ</sequence>
<name>A0A834YB71_TETSI</name>
<dbReference type="GO" id="GO:0006629">
    <property type="term" value="P:lipid metabolic process"/>
    <property type="evidence" value="ECO:0007669"/>
    <property type="project" value="InterPro"/>
</dbReference>
<dbReference type="InterPro" id="IPR029058">
    <property type="entry name" value="AB_hydrolase_fold"/>
</dbReference>
<dbReference type="AlphaFoldDB" id="A0A834YB71"/>
<comment type="caution">
    <text evidence="3">The sequence shown here is derived from an EMBL/GenBank/DDBJ whole genome shotgun (WGS) entry which is preliminary data.</text>
</comment>
<organism evidence="3 4">
    <name type="scientific">Tetracentron sinense</name>
    <name type="common">Spur-leaf</name>
    <dbReference type="NCBI Taxonomy" id="13715"/>
    <lineage>
        <taxon>Eukaryota</taxon>
        <taxon>Viridiplantae</taxon>
        <taxon>Streptophyta</taxon>
        <taxon>Embryophyta</taxon>
        <taxon>Tracheophyta</taxon>
        <taxon>Spermatophyta</taxon>
        <taxon>Magnoliopsida</taxon>
        <taxon>Trochodendrales</taxon>
        <taxon>Trochodendraceae</taxon>
        <taxon>Tetracentron</taxon>
    </lineage>
</organism>
<proteinExistence type="predicted"/>
<keyword evidence="4" id="KW-1185">Reference proteome</keyword>
<reference evidence="3 4" key="1">
    <citation type="submission" date="2020-04" db="EMBL/GenBank/DDBJ databases">
        <title>Plant Genome Project.</title>
        <authorList>
            <person name="Zhang R.-G."/>
        </authorList>
    </citation>
    <scope>NUCLEOTIDE SEQUENCE [LARGE SCALE GENOMIC DNA]</scope>
    <source>
        <strain evidence="3">YNK0</strain>
        <tissue evidence="3">Leaf</tissue>
    </source>
</reference>
<evidence type="ECO:0000259" key="2">
    <source>
        <dbReference type="Pfam" id="PF04083"/>
    </source>
</evidence>
<accession>A0A834YB71</accession>